<dbReference type="PATRIC" id="fig|1581420.6.peg.422"/>
<comment type="subcellular location">
    <subcellularLocation>
        <location evidence="1">Membrane</location>
        <topology evidence="1">Single-pass membrane protein</topology>
    </subcellularLocation>
</comment>
<evidence type="ECO:0000259" key="6">
    <source>
        <dbReference type="Pfam" id="PF04335"/>
    </source>
</evidence>
<keyword evidence="2 5" id="KW-0812">Transmembrane</keyword>
<evidence type="ECO:0000256" key="1">
    <source>
        <dbReference type="ARBA" id="ARBA00004167"/>
    </source>
</evidence>
<dbReference type="InterPro" id="IPR007430">
    <property type="entry name" value="VirB8"/>
</dbReference>
<sequence>MDDDFDFADTWATSVTDELERSRRIAWIVATVAAAIALLLAIAIVVMLPLKTTEPYTILVDRQTGNVETLAPFDEDLVAADAALTRSFLVQYVIAREGYDYPDLQEDFRKVSLWSAGEARQRYDQLMRAGQATSPVVLYGRDTRVTAEVRSVSSLDQNRALVRFSTVRSDRGGQPGVAQHWAAVIDFEFSAAGMSEQDRYLNPLGFQVTRYRRDAETLPEALPSEIPAELQVDAPA</sequence>
<dbReference type="EMBL" id="LBHB01000001">
    <property type="protein sequence ID" value="KLE36035.1"/>
    <property type="molecule type" value="Genomic_DNA"/>
</dbReference>
<dbReference type="CDD" id="cd16424">
    <property type="entry name" value="VirB8"/>
    <property type="match status" value="1"/>
</dbReference>
<evidence type="ECO:0000313" key="7">
    <source>
        <dbReference type="EMBL" id="KLE36035.1"/>
    </source>
</evidence>
<dbReference type="PIRSF" id="PIRSF003299">
    <property type="entry name" value="VirB8_PtlE"/>
    <property type="match status" value="1"/>
</dbReference>
<dbReference type="SUPFAM" id="SSF54427">
    <property type="entry name" value="NTF2-like"/>
    <property type="match status" value="1"/>
</dbReference>
<organism evidence="7 8">
    <name type="scientific">Aurantiacibacter luteus</name>
    <dbReference type="NCBI Taxonomy" id="1581420"/>
    <lineage>
        <taxon>Bacteria</taxon>
        <taxon>Pseudomonadati</taxon>
        <taxon>Pseudomonadota</taxon>
        <taxon>Alphaproteobacteria</taxon>
        <taxon>Sphingomonadales</taxon>
        <taxon>Erythrobacteraceae</taxon>
        <taxon>Aurantiacibacter</taxon>
    </lineage>
</organism>
<gene>
    <name evidence="7" type="ORF">AAW00_02105</name>
</gene>
<comment type="caution">
    <text evidence="7">The sequence shown here is derived from an EMBL/GenBank/DDBJ whole genome shotgun (WGS) entry which is preliminary data.</text>
</comment>
<dbReference type="Proteomes" id="UP000053464">
    <property type="component" value="Unassembled WGS sequence"/>
</dbReference>
<accession>A0A0G9MZA7</accession>
<protein>
    <recommendedName>
        <fullName evidence="6">Bacterial virulence protein VirB8 domain-containing protein</fullName>
    </recommendedName>
</protein>
<proteinExistence type="predicted"/>
<feature type="transmembrane region" description="Helical" evidence="5">
    <location>
        <begin position="25"/>
        <end position="48"/>
    </location>
</feature>
<evidence type="ECO:0000256" key="4">
    <source>
        <dbReference type="ARBA" id="ARBA00023136"/>
    </source>
</evidence>
<dbReference type="GO" id="GO:0016020">
    <property type="term" value="C:membrane"/>
    <property type="evidence" value="ECO:0007669"/>
    <property type="project" value="UniProtKB-SubCell"/>
</dbReference>
<evidence type="ECO:0000313" key="8">
    <source>
        <dbReference type="Proteomes" id="UP000053464"/>
    </source>
</evidence>
<evidence type="ECO:0000256" key="3">
    <source>
        <dbReference type="ARBA" id="ARBA00022989"/>
    </source>
</evidence>
<evidence type="ECO:0000256" key="5">
    <source>
        <dbReference type="SAM" id="Phobius"/>
    </source>
</evidence>
<dbReference type="InterPro" id="IPR026264">
    <property type="entry name" value="VirB8/PtlE"/>
</dbReference>
<dbReference type="STRING" id="1581420.AAW00_02105"/>
<dbReference type="AlphaFoldDB" id="A0A0G9MZA7"/>
<reference evidence="7 8" key="1">
    <citation type="submission" date="2015-04" db="EMBL/GenBank/DDBJ databases">
        <title>The draft genome sequence of Erythrobacter luteus KA37.</title>
        <authorList>
            <person name="Zhuang L."/>
            <person name="Liu Y."/>
            <person name="Shao Z."/>
        </authorList>
    </citation>
    <scope>NUCLEOTIDE SEQUENCE [LARGE SCALE GENOMIC DNA]</scope>
    <source>
        <strain evidence="7 8">KA37</strain>
    </source>
</reference>
<evidence type="ECO:0000256" key="2">
    <source>
        <dbReference type="ARBA" id="ARBA00022692"/>
    </source>
</evidence>
<feature type="domain" description="Bacterial virulence protein VirB8" evidence="6">
    <location>
        <begin position="9"/>
        <end position="216"/>
    </location>
</feature>
<dbReference type="GO" id="GO:0030255">
    <property type="term" value="P:protein secretion by the type IV secretion system"/>
    <property type="evidence" value="ECO:0007669"/>
    <property type="project" value="InterPro"/>
</dbReference>
<name>A0A0G9MZA7_9SPHN</name>
<keyword evidence="3 5" id="KW-1133">Transmembrane helix</keyword>
<keyword evidence="8" id="KW-1185">Reference proteome</keyword>
<dbReference type="Gene3D" id="3.10.450.230">
    <property type="entry name" value="VirB8 protein"/>
    <property type="match status" value="1"/>
</dbReference>
<dbReference type="Pfam" id="PF04335">
    <property type="entry name" value="VirB8"/>
    <property type="match status" value="1"/>
</dbReference>
<keyword evidence="4 5" id="KW-0472">Membrane</keyword>
<dbReference type="InterPro" id="IPR032710">
    <property type="entry name" value="NTF2-like_dom_sf"/>
</dbReference>